<name>A0A3S9HQ04_9BURK</name>
<feature type="region of interest" description="Disordered" evidence="1">
    <location>
        <begin position="63"/>
        <end position="84"/>
    </location>
</feature>
<organism evidence="4 5">
    <name type="scientific">Undibacterium parvum</name>
    <dbReference type="NCBI Taxonomy" id="401471"/>
    <lineage>
        <taxon>Bacteria</taxon>
        <taxon>Pseudomonadati</taxon>
        <taxon>Pseudomonadota</taxon>
        <taxon>Betaproteobacteria</taxon>
        <taxon>Burkholderiales</taxon>
        <taxon>Oxalobacteraceae</taxon>
        <taxon>Undibacterium</taxon>
    </lineage>
</organism>
<feature type="domain" description="DUF4124" evidence="3">
    <location>
        <begin position="23"/>
        <end position="75"/>
    </location>
</feature>
<gene>
    <name evidence="4" type="ORF">EJN92_20495</name>
</gene>
<dbReference type="AlphaFoldDB" id="A0A3S9HQ04"/>
<evidence type="ECO:0000256" key="2">
    <source>
        <dbReference type="SAM" id="SignalP"/>
    </source>
</evidence>
<reference evidence="4 5" key="1">
    <citation type="journal article" date="2011" name="Int. J. Syst. Evol. Microbiol.">
        <title>Description of Undibacterium oligocarboniphilum sp. nov., isolated from purified water, and Undibacterium pigrum strain CCUG 49012 as the type strain of Undibacterium parvum sp. nov., and emended descriptions of the genus Undibacterium and the species Undibacterium pigrum.</title>
        <authorList>
            <person name="Eder W."/>
            <person name="Wanner G."/>
            <person name="Ludwig W."/>
            <person name="Busse H.J."/>
            <person name="Ziemke-Kageler F."/>
            <person name="Lang E."/>
        </authorList>
    </citation>
    <scope>NUCLEOTIDE SEQUENCE [LARGE SCALE GENOMIC DNA]</scope>
    <source>
        <strain evidence="4 5">DSM 23061</strain>
    </source>
</reference>
<proteinExistence type="predicted"/>
<evidence type="ECO:0000313" key="5">
    <source>
        <dbReference type="Proteomes" id="UP000275663"/>
    </source>
</evidence>
<feature type="compositionally biased region" description="Basic and acidic residues" evidence="1">
    <location>
        <begin position="68"/>
        <end position="81"/>
    </location>
</feature>
<dbReference type="InterPro" id="IPR025392">
    <property type="entry name" value="DUF4124"/>
</dbReference>
<dbReference type="KEGG" id="upv:EJN92_20495"/>
<evidence type="ECO:0000313" key="4">
    <source>
        <dbReference type="EMBL" id="AZP14167.1"/>
    </source>
</evidence>
<sequence length="208" mass="22203">MHLIVFQRKSCMPNILKTILASLLTLMLSANAVAQVNKCKDLKTGHITYSDAACPKSDAATKISGARSSEELSTERKRASEAQEQTALRFQREAQATQIQAVSSSPARGRPSATAVDLSKSYECSTAKYALEVAKNRATPLNGGTDSYQDQVDMACLGPDAAAKIIAARAGATKIIINNAPRCRLATQELTSGERDACALNEGSQLNR</sequence>
<accession>A0A3S9HQ04</accession>
<dbReference type="Proteomes" id="UP000275663">
    <property type="component" value="Chromosome"/>
</dbReference>
<keyword evidence="2" id="KW-0732">Signal</keyword>
<feature type="chain" id="PRO_5019449261" evidence="2">
    <location>
        <begin position="35"/>
        <end position="208"/>
    </location>
</feature>
<dbReference type="EMBL" id="CP034464">
    <property type="protein sequence ID" value="AZP14167.1"/>
    <property type="molecule type" value="Genomic_DNA"/>
</dbReference>
<keyword evidence="5" id="KW-1185">Reference proteome</keyword>
<protein>
    <submittedName>
        <fullName evidence="4">DUF4124 domain-containing protein</fullName>
    </submittedName>
</protein>
<evidence type="ECO:0000256" key="1">
    <source>
        <dbReference type="SAM" id="MobiDB-lite"/>
    </source>
</evidence>
<feature type="signal peptide" evidence="2">
    <location>
        <begin position="1"/>
        <end position="34"/>
    </location>
</feature>
<dbReference type="Pfam" id="PF13511">
    <property type="entry name" value="DUF4124"/>
    <property type="match status" value="1"/>
</dbReference>
<evidence type="ECO:0000259" key="3">
    <source>
        <dbReference type="Pfam" id="PF13511"/>
    </source>
</evidence>